<feature type="compositionally biased region" description="Polar residues" evidence="9">
    <location>
        <begin position="867"/>
        <end position="877"/>
    </location>
</feature>
<keyword evidence="6" id="KW-0206">Cytoskeleton</keyword>
<dbReference type="InterPro" id="IPR026201">
    <property type="entry name" value="Cep290"/>
</dbReference>
<evidence type="ECO:0000256" key="9">
    <source>
        <dbReference type="SAM" id="MobiDB-lite"/>
    </source>
</evidence>
<feature type="region of interest" description="Disordered" evidence="9">
    <location>
        <begin position="1332"/>
        <end position="1355"/>
    </location>
</feature>
<feature type="compositionally biased region" description="Low complexity" evidence="9">
    <location>
        <begin position="753"/>
        <end position="771"/>
    </location>
</feature>
<evidence type="ECO:0000313" key="11">
    <source>
        <dbReference type="Proteomes" id="UP001307889"/>
    </source>
</evidence>
<gene>
    <name evidence="10" type="ORF">NTJ_05049</name>
</gene>
<dbReference type="PANTHER" id="PTHR18879">
    <property type="entry name" value="CENTROSOMAL PROTEIN OF 290 KDA"/>
    <property type="match status" value="1"/>
</dbReference>
<evidence type="ECO:0000256" key="7">
    <source>
        <dbReference type="ARBA" id="ARBA00023273"/>
    </source>
</evidence>
<feature type="region of interest" description="Disordered" evidence="9">
    <location>
        <begin position="832"/>
        <end position="880"/>
    </location>
</feature>
<evidence type="ECO:0000256" key="4">
    <source>
        <dbReference type="ARBA" id="ARBA00022794"/>
    </source>
</evidence>
<keyword evidence="4" id="KW-0970">Cilium biogenesis/degradation</keyword>
<dbReference type="EMBL" id="AP028911">
    <property type="protein sequence ID" value="BES92241.1"/>
    <property type="molecule type" value="Genomic_DNA"/>
</dbReference>
<keyword evidence="5 8" id="KW-0175">Coiled coil</keyword>
<keyword evidence="3" id="KW-0963">Cytoplasm</keyword>
<keyword evidence="7" id="KW-0966">Cell projection</keyword>
<keyword evidence="11" id="KW-1185">Reference proteome</keyword>
<evidence type="ECO:0000256" key="1">
    <source>
        <dbReference type="ARBA" id="ARBA00004120"/>
    </source>
</evidence>
<name>A0ABN7AIZ6_9HEMI</name>
<comment type="subcellular location">
    <subcellularLocation>
        <location evidence="1">Cytoplasm</location>
        <location evidence="1">Cytoskeleton</location>
        <location evidence="1">Cilium basal body</location>
    </subcellularLocation>
    <subcellularLocation>
        <location evidence="2">Cytoplasm</location>
        <location evidence="2">Cytoskeleton</location>
        <location evidence="2">Microtubule organizing center</location>
        <location evidence="2">Centrosome</location>
    </subcellularLocation>
</comment>
<reference evidence="10 11" key="1">
    <citation type="submission" date="2023-09" db="EMBL/GenBank/DDBJ databases">
        <title>Nesidiocoris tenuis whole genome shotgun sequence.</title>
        <authorList>
            <person name="Shibata T."/>
            <person name="Shimoda M."/>
            <person name="Kobayashi T."/>
            <person name="Uehara T."/>
        </authorList>
    </citation>
    <scope>NUCLEOTIDE SEQUENCE [LARGE SCALE GENOMIC DNA]</scope>
    <source>
        <strain evidence="10 11">Japan</strain>
    </source>
</reference>
<accession>A0ABN7AIZ6</accession>
<dbReference type="Proteomes" id="UP001307889">
    <property type="component" value="Chromosome 3"/>
</dbReference>
<evidence type="ECO:0000256" key="5">
    <source>
        <dbReference type="ARBA" id="ARBA00023054"/>
    </source>
</evidence>
<proteinExistence type="predicted"/>
<feature type="region of interest" description="Disordered" evidence="9">
    <location>
        <begin position="659"/>
        <end position="798"/>
    </location>
</feature>
<evidence type="ECO:0000313" key="10">
    <source>
        <dbReference type="EMBL" id="BES92241.1"/>
    </source>
</evidence>
<feature type="coiled-coil region" evidence="8">
    <location>
        <begin position="228"/>
        <end position="266"/>
    </location>
</feature>
<evidence type="ECO:0000256" key="6">
    <source>
        <dbReference type="ARBA" id="ARBA00023212"/>
    </source>
</evidence>
<protein>
    <recommendedName>
        <fullName evidence="12">Centrosomal protein of 290kDa coiled-coil region domain-containing protein</fullName>
    </recommendedName>
</protein>
<feature type="coiled-coil region" evidence="8">
    <location>
        <begin position="1391"/>
        <end position="1418"/>
    </location>
</feature>
<feature type="coiled-coil region" evidence="8">
    <location>
        <begin position="606"/>
        <end position="633"/>
    </location>
</feature>
<feature type="compositionally biased region" description="Basic and acidic residues" evidence="9">
    <location>
        <begin position="848"/>
        <end position="858"/>
    </location>
</feature>
<feature type="coiled-coil region" evidence="8">
    <location>
        <begin position="985"/>
        <end position="1303"/>
    </location>
</feature>
<evidence type="ECO:0000256" key="3">
    <source>
        <dbReference type="ARBA" id="ARBA00022490"/>
    </source>
</evidence>
<dbReference type="PANTHER" id="PTHR18879:SF20">
    <property type="entry name" value="CENTROSOMAL PROTEIN OF 290 KDA"/>
    <property type="match status" value="1"/>
</dbReference>
<sequence>MGQIEFEGLLRLRPEDLKAEEKDDVYEQLCELQESPEVLEKDDLLALYAIIKEIMLYKGQQVETLLADLDVLASSQGGSEDKEELVRVTRQAEQLVEELQQKEKELINEKQQVEKLLQDVSDLQKEKNDLRREIILIQNEAQSATLQTSLDEEPQENVAVLKDHIQSKNKHILQLLSDIEVFEKENTMLNVKLNAARREIAEATTLQTKLSGENISLREANYQFREKLTSLEEQNAGLSSQISELVTEKNKKDARLDQLIDDLEERILKWQEVFILKDNEVAELKARLAEVSHSPESRPSSQFATNYTILAKTIEQQEEMIDTLRNQLKQAGQDLSKSSAEMLDYKKKIEKESGEEGSESIELIREELEKAKAQIVFLQEKANDAEQDAQYRAEEMTELIIQLREYEDGVYGLAEARKEIKELKKAIALRDRQILSLVQQVNELHLKESGEEPTVSSDRFNEITDGDDVFGGLDLKSQLAQIQQTAINLSVQNFDLRAKVLKLTEELNSFKTGVPILQKSPREIDVAEKSSSDAEGLADSDSREDLENRMKMVIEENEALRRGMHEIMESIKNHDGSAKVNVESETLEKLLEMLDSRHISGWYHPAMRLQAALNKLQGNNDALRQELRESRFRESFFQAELQEAFLKIGEQEEKLKSSKASAVEMTASEPIPPIPAPRQKSFVVDEKTKTSSGEPDAPRRTVDSPCGIPDVVDTRPGTVHTVDSADGKQPPLPEKHSRPSTSKTSKRSKSRGSAKTSSSVSSSPSKSKPSSPVKQVGENGSAGGSQSNSESRSADVTIKEMKSCAVQASCELVSTSSQTDVASNNLLDTKPMAKPVLSRQASVASDDPVDKDTSKQPRIETSAIAGGNTQQSEQPNGESRLEEFHSLLQKKCDELRSEFSDIKSNTEHALTEMYSTKETLFNEIKNSMTRISEEVDKIKKQPRQVQISTNDLGMKAYQAQDAKLATYGLKLDELKKCLYTKETLISAMEGRIKDLQERLDSSTSNVREDGNKNNAVMQDTIKNLQAILNQKEELISRYQELIKENGDEYNKLREQYRELEASSTSNRVAVADTQAVGVLMEKWLTRVHHLEEDIRDMTSQLAESSAGLEQAKMEADHWKKEALSAQEKLNEAPERELAVKSRENEDLKNQLKDVKTHSEAEVRFRIHQEMNKSKRKEDHYKAKEKEYEAEINRLKHQLSTRSIKGSTKSVKREMLMADRIKELEEELEQLKERERSHLQLRRDKCADEVAKWEERKKLQTSNERLKLDVKEKATQIELLEGQVGRLKQIISRMERERVTLQRRLKVSEGLVARKVLDLKDFDDSRLTESRLGVSPLPVTPASRSHTESPCSDVESTKAVSKRDMIKAITTLKRVIVRLRAEKENFVHKDYVEQLRKELRKMEENYMDAVERSLSLEEQLRDKLCRQTFVVGSRADDGNNVYLREQLIQKCELLGKVKILLQRAMVREKQLIQQVTILEKLVPPEKRPLLRQQSEASSEPS</sequence>
<evidence type="ECO:0000256" key="2">
    <source>
        <dbReference type="ARBA" id="ARBA00004300"/>
    </source>
</evidence>
<feature type="region of interest" description="Disordered" evidence="9">
    <location>
        <begin position="524"/>
        <end position="543"/>
    </location>
</feature>
<evidence type="ECO:0008006" key="12">
    <source>
        <dbReference type="Google" id="ProtNLM"/>
    </source>
</evidence>
<evidence type="ECO:0000256" key="8">
    <source>
        <dbReference type="SAM" id="Coils"/>
    </source>
</evidence>
<organism evidence="10 11">
    <name type="scientific">Nesidiocoris tenuis</name>
    <dbReference type="NCBI Taxonomy" id="355587"/>
    <lineage>
        <taxon>Eukaryota</taxon>
        <taxon>Metazoa</taxon>
        <taxon>Ecdysozoa</taxon>
        <taxon>Arthropoda</taxon>
        <taxon>Hexapoda</taxon>
        <taxon>Insecta</taxon>
        <taxon>Pterygota</taxon>
        <taxon>Neoptera</taxon>
        <taxon>Paraneoptera</taxon>
        <taxon>Hemiptera</taxon>
        <taxon>Heteroptera</taxon>
        <taxon>Panheteroptera</taxon>
        <taxon>Cimicomorpha</taxon>
        <taxon>Miridae</taxon>
        <taxon>Dicyphina</taxon>
        <taxon>Nesidiocoris</taxon>
    </lineage>
</organism>
<feature type="coiled-coil region" evidence="8">
    <location>
        <begin position="82"/>
        <end position="147"/>
    </location>
</feature>
<feature type="coiled-coil region" evidence="8">
    <location>
        <begin position="307"/>
        <end position="388"/>
    </location>
</feature>